<keyword evidence="4" id="KW-1185">Reference proteome</keyword>
<reference evidence="4" key="1">
    <citation type="journal article" date="2019" name="Int. J. Syst. Evol. Microbiol.">
        <title>The Global Catalogue of Microorganisms (GCM) 10K type strain sequencing project: providing services to taxonomists for standard genome sequencing and annotation.</title>
        <authorList>
            <consortium name="The Broad Institute Genomics Platform"/>
            <consortium name="The Broad Institute Genome Sequencing Center for Infectious Disease"/>
            <person name="Wu L."/>
            <person name="Ma J."/>
        </authorList>
    </citation>
    <scope>NUCLEOTIDE SEQUENCE [LARGE SCALE GENOMIC DNA]</scope>
    <source>
        <strain evidence="4">PCU 347</strain>
    </source>
</reference>
<organism evidence="3 4">
    <name type="scientific">Streptomyces andamanensis</name>
    <dbReference type="NCBI Taxonomy" id="1565035"/>
    <lineage>
        <taxon>Bacteria</taxon>
        <taxon>Bacillati</taxon>
        <taxon>Actinomycetota</taxon>
        <taxon>Actinomycetes</taxon>
        <taxon>Kitasatosporales</taxon>
        <taxon>Streptomycetaceae</taxon>
        <taxon>Streptomyces</taxon>
    </lineage>
</organism>
<gene>
    <name evidence="3" type="ORF">ACFPC0_00505</name>
</gene>
<feature type="compositionally biased region" description="Polar residues" evidence="1">
    <location>
        <begin position="61"/>
        <end position="75"/>
    </location>
</feature>
<feature type="transmembrane region" description="Helical" evidence="2">
    <location>
        <begin position="28"/>
        <end position="46"/>
    </location>
</feature>
<proteinExistence type="predicted"/>
<accession>A0ABV8T8A1</accession>
<evidence type="ECO:0000256" key="2">
    <source>
        <dbReference type="SAM" id="Phobius"/>
    </source>
</evidence>
<feature type="region of interest" description="Disordered" evidence="1">
    <location>
        <begin position="50"/>
        <end position="75"/>
    </location>
</feature>
<keyword evidence="2" id="KW-0812">Transmembrane</keyword>
<dbReference type="Proteomes" id="UP001595824">
    <property type="component" value="Unassembled WGS sequence"/>
</dbReference>
<dbReference type="RefSeq" id="WP_381736408.1">
    <property type="nucleotide sequence ID" value="NZ_JBHSDP010000002.1"/>
</dbReference>
<keyword evidence="2" id="KW-0472">Membrane</keyword>
<evidence type="ECO:0000256" key="1">
    <source>
        <dbReference type="SAM" id="MobiDB-lite"/>
    </source>
</evidence>
<comment type="caution">
    <text evidence="3">The sequence shown here is derived from an EMBL/GenBank/DDBJ whole genome shotgun (WGS) entry which is preliminary data.</text>
</comment>
<protein>
    <submittedName>
        <fullName evidence="3">Uncharacterized protein</fullName>
    </submittedName>
</protein>
<name>A0ABV8T8A1_9ACTN</name>
<sequence>MREPHTSPGTAPLGIPRPQVPQEIRGRFVLAVLGAGAAWAVLGVCFSRASRWNPPSPPTPRTWTGRSSAVSSSRP</sequence>
<keyword evidence="2" id="KW-1133">Transmembrane helix</keyword>
<evidence type="ECO:0000313" key="3">
    <source>
        <dbReference type="EMBL" id="MFC4326331.1"/>
    </source>
</evidence>
<dbReference type="EMBL" id="JBHSDP010000002">
    <property type="protein sequence ID" value="MFC4326331.1"/>
    <property type="molecule type" value="Genomic_DNA"/>
</dbReference>
<evidence type="ECO:0000313" key="4">
    <source>
        <dbReference type="Proteomes" id="UP001595824"/>
    </source>
</evidence>